<dbReference type="Proteomes" id="UP000276133">
    <property type="component" value="Unassembled WGS sequence"/>
</dbReference>
<accession>A0A3M7SMH0</accession>
<comment type="caution">
    <text evidence="1">The sequence shown here is derived from an EMBL/GenBank/DDBJ whole genome shotgun (WGS) entry which is preliminary data.</text>
</comment>
<reference evidence="1 2" key="1">
    <citation type="journal article" date="2018" name="Sci. Rep.">
        <title>Genomic signatures of local adaptation to the degree of environmental predictability in rotifers.</title>
        <authorList>
            <person name="Franch-Gras L."/>
            <person name="Hahn C."/>
            <person name="Garcia-Roger E.M."/>
            <person name="Carmona M.J."/>
            <person name="Serra M."/>
            <person name="Gomez A."/>
        </authorList>
    </citation>
    <scope>NUCLEOTIDE SEQUENCE [LARGE SCALE GENOMIC DNA]</scope>
    <source>
        <strain evidence="1">HYR1</strain>
    </source>
</reference>
<sequence length="85" mass="9748">MLISNIFLSTDMLLSQGAISKKTSNRQQRLKGSMLRNKIISFFKINSQTVIAHVEKIERQLGNPWKNKNKTCLCHPLIGMTNIYI</sequence>
<protein>
    <submittedName>
        <fullName evidence="1">Uncharacterized protein</fullName>
    </submittedName>
</protein>
<keyword evidence="2" id="KW-1185">Reference proteome</keyword>
<dbReference type="EMBL" id="REGN01001110">
    <property type="protein sequence ID" value="RNA36983.1"/>
    <property type="molecule type" value="Genomic_DNA"/>
</dbReference>
<dbReference type="AlphaFoldDB" id="A0A3M7SMH0"/>
<proteinExistence type="predicted"/>
<organism evidence="1 2">
    <name type="scientific">Brachionus plicatilis</name>
    <name type="common">Marine rotifer</name>
    <name type="synonym">Brachionus muelleri</name>
    <dbReference type="NCBI Taxonomy" id="10195"/>
    <lineage>
        <taxon>Eukaryota</taxon>
        <taxon>Metazoa</taxon>
        <taxon>Spiralia</taxon>
        <taxon>Gnathifera</taxon>
        <taxon>Rotifera</taxon>
        <taxon>Eurotatoria</taxon>
        <taxon>Monogononta</taxon>
        <taxon>Pseudotrocha</taxon>
        <taxon>Ploima</taxon>
        <taxon>Brachionidae</taxon>
        <taxon>Brachionus</taxon>
    </lineage>
</organism>
<gene>
    <name evidence="1" type="ORF">BpHYR1_054127</name>
</gene>
<name>A0A3M7SMH0_BRAPC</name>
<evidence type="ECO:0000313" key="1">
    <source>
        <dbReference type="EMBL" id="RNA36983.1"/>
    </source>
</evidence>
<evidence type="ECO:0000313" key="2">
    <source>
        <dbReference type="Proteomes" id="UP000276133"/>
    </source>
</evidence>